<dbReference type="GO" id="GO:0006508">
    <property type="term" value="P:proteolysis"/>
    <property type="evidence" value="ECO:0007669"/>
    <property type="project" value="UniProtKB-KW"/>
</dbReference>
<keyword evidence="4" id="KW-1015">Disulfide bond</keyword>
<dbReference type="EMBL" id="SRPY01000131">
    <property type="protein sequence ID" value="KAG5928206.1"/>
    <property type="molecule type" value="Genomic_DNA"/>
</dbReference>
<dbReference type="PANTHER" id="PTHR47966:SF65">
    <property type="entry name" value="ASPARTIC-TYPE ENDOPEPTIDASE"/>
    <property type="match status" value="1"/>
</dbReference>
<sequence length="529" mass="55470">MRSISLGVTTVLGLLAADSSVAAAAAAAAATPATFSLTDDGPVMSGFSEVMRGDGFLAVPVGTVPRSMGPKRAAEAFEDRLYNVNFFYATDVNIGVPPQRVTVLVDTGSSELWVNPDCRTAKSQQQAQQCMRFGKYDPRKSSQSNGPTGKEQLKYGDPSDQSTQTSVSIQYYTDTVSLGGASITNQTFGVVSNSRGQSQGILGLAPDPRAGFDSDTPYRLVLSSMAAEGVIASRVYSLDLRHSDSTYGAVIYGGLDKSKFIGALEKRPIVKGTKGEYRLAVELSTVGVTATTSSSFKVEGRDSSVMLDSGTTMSRMHSAVVMPILQALEAQDDGEGYFQVRCSLKTAGGSIDFGFGGKTIRVPLKDFILSLDRSSDTCYAGVVITTDQQILGDSVLRAGYFVFDWDNQEVHIAQAADCGNNDIVAVSSGKNAVPSATGNCRDSDAMFTGEGSLPTSIKGGSFPTKAYTTVHTITSCPQFDTSCRIGAVTTQVIPAATGTGGADNGGRRVAALSGLLMMIGMMTTACNVA</sequence>
<evidence type="ECO:0000313" key="10">
    <source>
        <dbReference type="Proteomes" id="UP000811619"/>
    </source>
</evidence>
<feature type="region of interest" description="Disordered" evidence="6">
    <location>
        <begin position="135"/>
        <end position="163"/>
    </location>
</feature>
<evidence type="ECO:0000256" key="1">
    <source>
        <dbReference type="ARBA" id="ARBA00007447"/>
    </source>
</evidence>
<gene>
    <name evidence="9" type="ORF">E4U42_001090</name>
</gene>
<feature type="active site" evidence="3">
    <location>
        <position position="308"/>
    </location>
</feature>
<protein>
    <recommendedName>
        <fullName evidence="8">Peptidase A1 domain-containing protein</fullName>
    </recommendedName>
</protein>
<keyword evidence="7" id="KW-0732">Signal</keyword>
<keyword evidence="2 5" id="KW-0064">Aspartyl protease</keyword>
<dbReference type="OrthoDB" id="771136at2759"/>
<proteinExistence type="inferred from homology"/>
<evidence type="ECO:0000256" key="7">
    <source>
        <dbReference type="SAM" id="SignalP"/>
    </source>
</evidence>
<evidence type="ECO:0000256" key="5">
    <source>
        <dbReference type="RuleBase" id="RU000454"/>
    </source>
</evidence>
<accession>A0A8K0NKH4</accession>
<dbReference type="PANTHER" id="PTHR47966">
    <property type="entry name" value="BETA-SITE APP-CLEAVING ENZYME, ISOFORM A-RELATED"/>
    <property type="match status" value="1"/>
</dbReference>
<name>A0A8K0NKH4_9HYPO</name>
<evidence type="ECO:0000256" key="2">
    <source>
        <dbReference type="ARBA" id="ARBA00022750"/>
    </source>
</evidence>
<keyword evidence="5" id="KW-0645">Protease</keyword>
<evidence type="ECO:0000256" key="4">
    <source>
        <dbReference type="PIRSR" id="PIRSR601461-2"/>
    </source>
</evidence>
<evidence type="ECO:0000256" key="3">
    <source>
        <dbReference type="PIRSR" id="PIRSR601461-1"/>
    </source>
</evidence>
<dbReference type="Pfam" id="PF00026">
    <property type="entry name" value="Asp"/>
    <property type="match status" value="1"/>
</dbReference>
<feature type="active site" evidence="3">
    <location>
        <position position="106"/>
    </location>
</feature>
<dbReference type="InterPro" id="IPR033121">
    <property type="entry name" value="PEPTIDASE_A1"/>
</dbReference>
<dbReference type="PROSITE" id="PS51767">
    <property type="entry name" value="PEPTIDASE_A1"/>
    <property type="match status" value="1"/>
</dbReference>
<evidence type="ECO:0000256" key="6">
    <source>
        <dbReference type="SAM" id="MobiDB-lite"/>
    </source>
</evidence>
<organism evidence="9 10">
    <name type="scientific">Claviceps africana</name>
    <dbReference type="NCBI Taxonomy" id="83212"/>
    <lineage>
        <taxon>Eukaryota</taxon>
        <taxon>Fungi</taxon>
        <taxon>Dikarya</taxon>
        <taxon>Ascomycota</taxon>
        <taxon>Pezizomycotina</taxon>
        <taxon>Sordariomycetes</taxon>
        <taxon>Hypocreomycetidae</taxon>
        <taxon>Hypocreales</taxon>
        <taxon>Clavicipitaceae</taxon>
        <taxon>Claviceps</taxon>
    </lineage>
</organism>
<comment type="similarity">
    <text evidence="1 5">Belongs to the peptidase A1 family.</text>
</comment>
<dbReference type="PROSITE" id="PS00141">
    <property type="entry name" value="ASP_PROTEASE"/>
    <property type="match status" value="1"/>
</dbReference>
<feature type="disulfide bond" evidence="4">
    <location>
        <begin position="342"/>
        <end position="378"/>
    </location>
</feature>
<dbReference type="SUPFAM" id="SSF50630">
    <property type="entry name" value="Acid proteases"/>
    <property type="match status" value="1"/>
</dbReference>
<dbReference type="InterPro" id="IPR001969">
    <property type="entry name" value="Aspartic_peptidase_AS"/>
</dbReference>
<dbReference type="PRINTS" id="PR00792">
    <property type="entry name" value="PEPSIN"/>
</dbReference>
<keyword evidence="5" id="KW-0378">Hydrolase</keyword>
<dbReference type="InterPro" id="IPR001461">
    <property type="entry name" value="Aspartic_peptidase_A1"/>
</dbReference>
<keyword evidence="10" id="KW-1185">Reference proteome</keyword>
<evidence type="ECO:0000313" key="9">
    <source>
        <dbReference type="EMBL" id="KAG5928206.1"/>
    </source>
</evidence>
<feature type="chain" id="PRO_5035471757" description="Peptidase A1 domain-containing protein" evidence="7">
    <location>
        <begin position="24"/>
        <end position="529"/>
    </location>
</feature>
<comment type="caution">
    <text evidence="9">The sequence shown here is derived from an EMBL/GenBank/DDBJ whole genome shotgun (WGS) entry which is preliminary data.</text>
</comment>
<reference evidence="9" key="1">
    <citation type="journal article" date="2020" name="bioRxiv">
        <title>Whole genome comparisons of ergot fungi reveals the divergence and evolution of species within the genus Claviceps are the result of varying mechanisms driving genome evolution and host range expansion.</title>
        <authorList>
            <person name="Wyka S.A."/>
            <person name="Mondo S.J."/>
            <person name="Liu M."/>
            <person name="Dettman J."/>
            <person name="Nalam V."/>
            <person name="Broders K.D."/>
        </authorList>
    </citation>
    <scope>NUCLEOTIDE SEQUENCE</scope>
    <source>
        <strain evidence="9">CCC 489</strain>
    </source>
</reference>
<dbReference type="InterPro" id="IPR021109">
    <property type="entry name" value="Peptidase_aspartic_dom_sf"/>
</dbReference>
<dbReference type="Gene3D" id="2.40.70.10">
    <property type="entry name" value="Acid Proteases"/>
    <property type="match status" value="2"/>
</dbReference>
<evidence type="ECO:0000259" key="8">
    <source>
        <dbReference type="PROSITE" id="PS51767"/>
    </source>
</evidence>
<dbReference type="AlphaFoldDB" id="A0A8K0NKH4"/>
<feature type="signal peptide" evidence="7">
    <location>
        <begin position="1"/>
        <end position="23"/>
    </location>
</feature>
<dbReference type="GO" id="GO:0004190">
    <property type="term" value="F:aspartic-type endopeptidase activity"/>
    <property type="evidence" value="ECO:0007669"/>
    <property type="project" value="UniProtKB-KW"/>
</dbReference>
<feature type="domain" description="Peptidase A1" evidence="8">
    <location>
        <begin position="88"/>
        <end position="413"/>
    </location>
</feature>
<dbReference type="Proteomes" id="UP000811619">
    <property type="component" value="Unassembled WGS sequence"/>
</dbReference>